<sequence length="931" mass="105844">MKKNLQILFTFFIVLIKSQSPINSYIKETNFFPGSEPSGLIQFGDNLIFAANTTYGFEPHKYNLQTNSAEMIQNINNGFADSIIKKEFYKIGSSVYYFATDNSNLQLWSTNLTTNVTTKIKDLNIYYSNTNNIIAKVLNNKLYFVFQQKLYVSDGTATGTIQINNVTNVGNYIFENNGFVYFFGNNNNYGREIWKTDGSVAGTTVVKDINPGTASSIIFGNEKMYQFSNKIVFIAMDGNSNLGLWSTDGSSINTTSFYTLSNNSIFYDFDFQNYDKLLFTVNGNLWKTDGTSMGTNLIYTSIPPINKLTYYKNKIYIDTTSNLFYVNQYDQVNFLTNSVGTLFQTISPSNNGNYLALREYNNNSSPIYFFDNSNLLQTNIKFTNDTKFIEYQNRLIFSGYIESYQDFSTTYKNTELFSYDPLNNVSKIEKDLSNGSSGAPRNYTEINGEVYFQSRDGYYYQIYKLDSNNNVVKLSGNLADDFINDTVEFNSLIVSGNFIFFHNNKLYRTNIITHSSEQISPPVNEKIYGTYAVSNNKIIMKTFNNTDNYMRIWSLENSSTNFSLLLEKHVNNMPSLSNVDKDFVKTDSGIYFKMLNNSTTEIWKSDGTLNNTIEITDIGSIYAFKSFLGSLGNKVIYANNLSTGLQNSELYYINDSNNQNFLIKNNYRFIDGNSFVANNKLYFFTSNSNGFYTEIHSTDGTLQGSQLITTSFFTGENYITKCGNQNYFIGKSGGNQIHGIFKTDGTAAGTSLVIDGYQPGVIGQNFTSLNCLNNEIYAIDSMQRIFKTNGNVGNYQQVSFTIDNQLLQQPNYTWIKSLYIHNSKIYFSVDQYKNHGEELFITDTINTLSVSDDHVIGHDRILIYPNPVANEFNIKLNNGEKILKVLIYDANGRMISTHHNTLINVQNLSAGIYFLNVFTNLNSYNSKLIKK</sequence>
<dbReference type="Pfam" id="PF18962">
    <property type="entry name" value="Por_Secre_tail"/>
    <property type="match status" value="1"/>
</dbReference>
<protein>
    <submittedName>
        <fullName evidence="3">T9SS type A sorting domain-containing protein</fullName>
    </submittedName>
</protein>
<name>A0ABT3HVP5_9FLAO</name>
<dbReference type="RefSeq" id="WP_264749103.1">
    <property type="nucleotide sequence ID" value="NZ_JAPDHW010000002.1"/>
</dbReference>
<accession>A0ABT3HVP5</accession>
<keyword evidence="1" id="KW-0732">Signal</keyword>
<organism evidence="3 4">
    <name type="scientific">Chryseobacterium kimseyorum</name>
    <dbReference type="NCBI Taxonomy" id="2984028"/>
    <lineage>
        <taxon>Bacteria</taxon>
        <taxon>Pseudomonadati</taxon>
        <taxon>Bacteroidota</taxon>
        <taxon>Flavobacteriia</taxon>
        <taxon>Flavobacteriales</taxon>
        <taxon>Weeksellaceae</taxon>
        <taxon>Chryseobacterium group</taxon>
        <taxon>Chryseobacterium</taxon>
    </lineage>
</organism>
<proteinExistence type="predicted"/>
<evidence type="ECO:0000259" key="2">
    <source>
        <dbReference type="Pfam" id="PF18962"/>
    </source>
</evidence>
<reference evidence="3" key="1">
    <citation type="submission" date="2022-10" db="EMBL/GenBank/DDBJ databases">
        <title>Chryseobacterium babae sp. nov. isolated from the gut of the beetle Oryctes rhinoceros, and Chryseobacterium kimseyorum sp. nov., isolated from a stick insect rearing cage.</title>
        <authorList>
            <person name="Shelomi M."/>
            <person name="Han C.-J."/>
            <person name="Chen W.-M."/>
            <person name="Chen H.-K."/>
            <person name="Liaw S.-J."/>
            <person name="Muhle E."/>
            <person name="Clermont D."/>
        </authorList>
    </citation>
    <scope>NUCLEOTIDE SEQUENCE</scope>
    <source>
        <strain evidence="3">09-1422</strain>
    </source>
</reference>
<dbReference type="Proteomes" id="UP001163731">
    <property type="component" value="Unassembled WGS sequence"/>
</dbReference>
<dbReference type="EMBL" id="JAPDHW010000002">
    <property type="protein sequence ID" value="MCW3167867.1"/>
    <property type="molecule type" value="Genomic_DNA"/>
</dbReference>
<evidence type="ECO:0000313" key="3">
    <source>
        <dbReference type="EMBL" id="MCW3167867.1"/>
    </source>
</evidence>
<comment type="caution">
    <text evidence="3">The sequence shown here is derived from an EMBL/GenBank/DDBJ whole genome shotgun (WGS) entry which is preliminary data.</text>
</comment>
<gene>
    <name evidence="3" type="ORF">OMO38_04940</name>
</gene>
<dbReference type="NCBIfam" id="TIGR04183">
    <property type="entry name" value="Por_Secre_tail"/>
    <property type="match status" value="1"/>
</dbReference>
<feature type="domain" description="Secretion system C-terminal sorting" evidence="2">
    <location>
        <begin position="863"/>
        <end position="929"/>
    </location>
</feature>
<dbReference type="InterPro" id="IPR026444">
    <property type="entry name" value="Secre_tail"/>
</dbReference>
<keyword evidence="4" id="KW-1185">Reference proteome</keyword>
<evidence type="ECO:0000313" key="4">
    <source>
        <dbReference type="Proteomes" id="UP001163731"/>
    </source>
</evidence>
<evidence type="ECO:0000256" key="1">
    <source>
        <dbReference type="ARBA" id="ARBA00022729"/>
    </source>
</evidence>